<accession>M2Q0W9</accession>
<dbReference type="PATRIC" id="fig|1238180.3.peg.4536"/>
<evidence type="ECO:0000313" key="1">
    <source>
        <dbReference type="EMBL" id="EMD25600.1"/>
    </source>
</evidence>
<proteinExistence type="predicted"/>
<dbReference type="EMBL" id="ANMG01000042">
    <property type="protein sequence ID" value="EMD25600.1"/>
    <property type="molecule type" value="Genomic_DNA"/>
</dbReference>
<name>M2Q0W9_9PSEU</name>
<dbReference type="AlphaFoldDB" id="M2Q0W9"/>
<organism evidence="1 2">
    <name type="scientific">Amycolatopsis azurea DSM 43854</name>
    <dbReference type="NCBI Taxonomy" id="1238180"/>
    <lineage>
        <taxon>Bacteria</taxon>
        <taxon>Bacillati</taxon>
        <taxon>Actinomycetota</taxon>
        <taxon>Actinomycetes</taxon>
        <taxon>Pseudonocardiales</taxon>
        <taxon>Pseudonocardiaceae</taxon>
        <taxon>Amycolatopsis</taxon>
    </lineage>
</organism>
<protein>
    <submittedName>
        <fullName evidence="1">Uncharacterized protein</fullName>
    </submittedName>
</protein>
<sequence>MRCPPCFGRARRGIRVVQFGPGLSECLDIDVTPEFFSLGATGPLPVRRPACPREKALVQRCPEASDHWSAPS</sequence>
<gene>
    <name evidence="1" type="ORF">C791_4493</name>
</gene>
<dbReference type="Proteomes" id="UP000014137">
    <property type="component" value="Unassembled WGS sequence"/>
</dbReference>
<comment type="caution">
    <text evidence="1">The sequence shown here is derived from an EMBL/GenBank/DDBJ whole genome shotgun (WGS) entry which is preliminary data.</text>
</comment>
<evidence type="ECO:0000313" key="2">
    <source>
        <dbReference type="Proteomes" id="UP000014137"/>
    </source>
</evidence>
<reference evidence="1 2" key="1">
    <citation type="submission" date="2012-10" db="EMBL/GenBank/DDBJ databases">
        <title>Genome assembly of Amycolatopsis azurea DSM 43854.</title>
        <authorList>
            <person name="Khatri I."/>
            <person name="Kaur I."/>
            <person name="Subramanian S."/>
            <person name="Mayilraj S."/>
        </authorList>
    </citation>
    <scope>NUCLEOTIDE SEQUENCE [LARGE SCALE GENOMIC DNA]</scope>
    <source>
        <strain evidence="1 2">DSM 43854</strain>
    </source>
</reference>